<evidence type="ECO:0000313" key="2">
    <source>
        <dbReference type="Proteomes" id="UP001417504"/>
    </source>
</evidence>
<dbReference type="EMBL" id="JBBNAE010000006">
    <property type="protein sequence ID" value="KAK9115532.1"/>
    <property type="molecule type" value="Genomic_DNA"/>
</dbReference>
<dbReference type="AlphaFoldDB" id="A0AAP0IJ84"/>
<sequence length="68" mass="7194">MVISGKSFSLMVTLVGINQPENSASLNWAATKTGVESLVLLLSAALKKSRLDCLVALMNCCLLILNQG</sequence>
<keyword evidence="2" id="KW-1185">Reference proteome</keyword>
<evidence type="ECO:0000313" key="1">
    <source>
        <dbReference type="EMBL" id="KAK9115532.1"/>
    </source>
</evidence>
<organism evidence="1 2">
    <name type="scientific">Stephania japonica</name>
    <dbReference type="NCBI Taxonomy" id="461633"/>
    <lineage>
        <taxon>Eukaryota</taxon>
        <taxon>Viridiplantae</taxon>
        <taxon>Streptophyta</taxon>
        <taxon>Embryophyta</taxon>
        <taxon>Tracheophyta</taxon>
        <taxon>Spermatophyta</taxon>
        <taxon>Magnoliopsida</taxon>
        <taxon>Ranunculales</taxon>
        <taxon>Menispermaceae</taxon>
        <taxon>Menispermoideae</taxon>
        <taxon>Cissampelideae</taxon>
        <taxon>Stephania</taxon>
    </lineage>
</organism>
<gene>
    <name evidence="1" type="ORF">Sjap_014479</name>
</gene>
<accession>A0AAP0IJ84</accession>
<name>A0AAP0IJ84_9MAGN</name>
<protein>
    <submittedName>
        <fullName evidence="1">Uncharacterized protein</fullName>
    </submittedName>
</protein>
<comment type="caution">
    <text evidence="1">The sequence shown here is derived from an EMBL/GenBank/DDBJ whole genome shotgun (WGS) entry which is preliminary data.</text>
</comment>
<dbReference type="Proteomes" id="UP001417504">
    <property type="component" value="Unassembled WGS sequence"/>
</dbReference>
<proteinExistence type="predicted"/>
<reference evidence="1 2" key="1">
    <citation type="submission" date="2024-01" db="EMBL/GenBank/DDBJ databases">
        <title>Genome assemblies of Stephania.</title>
        <authorList>
            <person name="Yang L."/>
        </authorList>
    </citation>
    <scope>NUCLEOTIDE SEQUENCE [LARGE SCALE GENOMIC DNA]</scope>
    <source>
        <strain evidence="1">QJT</strain>
        <tissue evidence="1">Leaf</tissue>
    </source>
</reference>